<dbReference type="EMBL" id="CP003617">
    <property type="protein sequence ID" value="AFZ10862.1"/>
    <property type="molecule type" value="Genomic_DNA"/>
</dbReference>
<dbReference type="AlphaFoldDB" id="K9VTP9"/>
<evidence type="ECO:0000313" key="1">
    <source>
        <dbReference type="EMBL" id="AFZ10862.1"/>
    </source>
</evidence>
<keyword evidence="1" id="KW-0614">Plasmid</keyword>
<gene>
    <name evidence="1" type="ORF">Osc7112_6769</name>
</gene>
<dbReference type="KEGG" id="oni:Osc7112_6769"/>
<dbReference type="Proteomes" id="UP000010478">
    <property type="component" value="Plasmid pOSC7112.03"/>
</dbReference>
<sequence length="140" mass="16387">MFMTCGYYVIKPSEAFKNKLTMLDLEPDLLESISQIQLWEHNRVSPIESEGDIAEIKLLFLANIKSLYLGANLYQIFFEDNHVSLEIFDKWWGIDRYFVEEDFAEVEEEIDAAIASEFVKTGIERVDLWIDSLQKKHNSD</sequence>
<dbReference type="HOGENOM" id="CLU_1833179_0_0_3"/>
<protein>
    <submittedName>
        <fullName evidence="1">Uncharacterized protein</fullName>
    </submittedName>
</protein>
<reference evidence="1 2" key="1">
    <citation type="submission" date="2012-05" db="EMBL/GenBank/DDBJ databases">
        <title>Finished plasmid 3 of genome of Oscillatoria sp. PCC 7112.</title>
        <authorList>
            <consortium name="US DOE Joint Genome Institute"/>
            <person name="Gugger M."/>
            <person name="Coursin T."/>
            <person name="Rippka R."/>
            <person name="Tandeau De Marsac N."/>
            <person name="Huntemann M."/>
            <person name="Wei C.-L."/>
            <person name="Han J."/>
            <person name="Detter J.C."/>
            <person name="Han C."/>
            <person name="Tapia R."/>
            <person name="Davenport K."/>
            <person name="Daligault H."/>
            <person name="Erkkila T."/>
            <person name="Gu W."/>
            <person name="Munk A.C.C."/>
            <person name="Teshima H."/>
            <person name="Xu Y."/>
            <person name="Chain P."/>
            <person name="Chen A."/>
            <person name="Krypides N."/>
            <person name="Mavromatis K."/>
            <person name="Markowitz V."/>
            <person name="Szeto E."/>
            <person name="Ivanova N."/>
            <person name="Mikhailova N."/>
            <person name="Ovchinnikova G."/>
            <person name="Pagani I."/>
            <person name="Pati A."/>
            <person name="Goodwin L."/>
            <person name="Peters L."/>
            <person name="Pitluck S."/>
            <person name="Woyke T."/>
            <person name="Kerfeld C."/>
        </authorList>
    </citation>
    <scope>NUCLEOTIDE SEQUENCE [LARGE SCALE GENOMIC DNA]</scope>
    <source>
        <strain evidence="1 2">PCC 7112</strain>
        <plasmid evidence="1 2">pOSC7112.03</plasmid>
    </source>
</reference>
<dbReference type="RefSeq" id="WP_015179826.1">
    <property type="nucleotide sequence ID" value="NC_019731.1"/>
</dbReference>
<name>K9VTP9_9CYAN</name>
<evidence type="ECO:0000313" key="2">
    <source>
        <dbReference type="Proteomes" id="UP000010478"/>
    </source>
</evidence>
<proteinExistence type="predicted"/>
<organism evidence="1 2">
    <name type="scientific">Phormidium nigroviride PCC 7112</name>
    <dbReference type="NCBI Taxonomy" id="179408"/>
    <lineage>
        <taxon>Bacteria</taxon>
        <taxon>Bacillati</taxon>
        <taxon>Cyanobacteriota</taxon>
        <taxon>Cyanophyceae</taxon>
        <taxon>Oscillatoriophycideae</taxon>
        <taxon>Oscillatoriales</taxon>
        <taxon>Oscillatoriaceae</taxon>
        <taxon>Phormidium</taxon>
    </lineage>
</organism>
<geneLocation type="plasmid" evidence="1 2">
    <name>pOSC7112.03</name>
</geneLocation>
<accession>K9VTP9</accession>
<keyword evidence="2" id="KW-1185">Reference proteome</keyword>